<dbReference type="SUPFAM" id="SSF57501">
    <property type="entry name" value="Cystine-knot cytokines"/>
    <property type="match status" value="1"/>
</dbReference>
<dbReference type="GO" id="GO:0005615">
    <property type="term" value="C:extracellular space"/>
    <property type="evidence" value="ECO:0007669"/>
    <property type="project" value="TreeGrafter"/>
</dbReference>
<comment type="subcellular location">
    <subcellularLocation>
        <location evidence="1">Secreted</location>
    </subcellularLocation>
</comment>
<gene>
    <name evidence="7" type="ORF">TREES_T100014676</name>
</gene>
<dbReference type="CDD" id="cd19376">
    <property type="entry name" value="TGF_beta_GDF15"/>
    <property type="match status" value="1"/>
</dbReference>
<keyword evidence="4" id="KW-0325">Glycoprotein</keyword>
<dbReference type="GO" id="GO:0005125">
    <property type="term" value="F:cytokine activity"/>
    <property type="evidence" value="ECO:0007669"/>
    <property type="project" value="TreeGrafter"/>
</dbReference>
<accession>L9L191</accession>
<keyword evidence="5" id="KW-0339">Growth factor</keyword>
<evidence type="ECO:0000313" key="8">
    <source>
        <dbReference type="Proteomes" id="UP000011518"/>
    </source>
</evidence>
<reference evidence="8" key="2">
    <citation type="journal article" date="2013" name="Nat. Commun.">
        <title>Genome of the Chinese tree shrew.</title>
        <authorList>
            <person name="Fan Y."/>
            <person name="Huang Z.Y."/>
            <person name="Cao C.C."/>
            <person name="Chen C.S."/>
            <person name="Chen Y.X."/>
            <person name="Fan D.D."/>
            <person name="He J."/>
            <person name="Hou H.L."/>
            <person name="Hu L."/>
            <person name="Hu X.T."/>
            <person name="Jiang X.T."/>
            <person name="Lai R."/>
            <person name="Lang Y.S."/>
            <person name="Liang B."/>
            <person name="Liao S.G."/>
            <person name="Mu D."/>
            <person name="Ma Y.Y."/>
            <person name="Niu Y.Y."/>
            <person name="Sun X.Q."/>
            <person name="Xia J.Q."/>
            <person name="Xiao J."/>
            <person name="Xiong Z.Q."/>
            <person name="Xu L."/>
            <person name="Yang L."/>
            <person name="Zhang Y."/>
            <person name="Zhao W."/>
            <person name="Zhao X.D."/>
            <person name="Zheng Y.T."/>
            <person name="Zhou J.M."/>
            <person name="Zhu Y.B."/>
            <person name="Zhang G.J."/>
            <person name="Wang J."/>
            <person name="Yao Y.G."/>
        </authorList>
    </citation>
    <scope>NUCLEOTIDE SEQUENCE [LARGE SCALE GENOMIC DNA]</scope>
</reference>
<dbReference type="EMBL" id="KB320623">
    <property type="protein sequence ID" value="ELW67152.1"/>
    <property type="molecule type" value="Genomic_DNA"/>
</dbReference>
<evidence type="ECO:0000256" key="5">
    <source>
        <dbReference type="RuleBase" id="RU000354"/>
    </source>
</evidence>
<keyword evidence="3" id="KW-0964">Secreted</keyword>
<evidence type="ECO:0000256" key="2">
    <source>
        <dbReference type="ARBA" id="ARBA00006656"/>
    </source>
</evidence>
<name>L9L191_TUPCH</name>
<dbReference type="eggNOG" id="KOG3900">
    <property type="taxonomic scope" value="Eukaryota"/>
</dbReference>
<dbReference type="PANTHER" id="PTHR11848:SF78">
    <property type="entry name" value="GROWTH_DIFFERENTIATION FACTOR 15"/>
    <property type="match status" value="1"/>
</dbReference>
<dbReference type="GO" id="GO:0008083">
    <property type="term" value="F:growth factor activity"/>
    <property type="evidence" value="ECO:0007669"/>
    <property type="project" value="UniProtKB-KW"/>
</dbReference>
<evidence type="ECO:0000256" key="1">
    <source>
        <dbReference type="ARBA" id="ARBA00004613"/>
    </source>
</evidence>
<protein>
    <submittedName>
        <fullName evidence="7">Growth/differentiation factor 15</fullName>
    </submittedName>
</protein>
<dbReference type="FunCoup" id="L9L191">
    <property type="interactions" value="542"/>
</dbReference>
<reference evidence="8" key="1">
    <citation type="submission" date="2012-07" db="EMBL/GenBank/DDBJ databases">
        <title>Genome of the Chinese tree shrew, a rising model animal genetically related to primates.</title>
        <authorList>
            <person name="Zhang G."/>
            <person name="Fan Y."/>
            <person name="Yao Y."/>
            <person name="Huang Z."/>
        </authorList>
    </citation>
    <scope>NUCLEOTIDE SEQUENCE [LARGE SCALE GENOMIC DNA]</scope>
</reference>
<evidence type="ECO:0000256" key="3">
    <source>
        <dbReference type="ARBA" id="ARBA00022525"/>
    </source>
</evidence>
<dbReference type="InParanoid" id="L9L191"/>
<dbReference type="InterPro" id="IPR001839">
    <property type="entry name" value="TGF-b_C"/>
</dbReference>
<sequence length="334" mass="37571">MGASWQRLRIQIGRKVVAEWKWQESHLLGFTAGPRDRCHALLVLLVFWRLPQGGALSLGEKRLSEVRGPSAAVRDSEDTEVHEFRKRFQELLDRLRVNQSRVALHADRIFAPTVRILTPEVRLGSDGLLHLRLSRASLSEELPAASRLHRALLQLSPTSPKSWDVTAPLKRQLSVGGSRTPELHLRLSPPPDQSLASASRFARPQLELHLRARDARGRRGGQERAWNDCPLGEGRCCRLQTIRASVEQLGWADWVVSPRVLEVSFCGGQCPSHYHVANIHTQMKTSLNRLKPHIVPAPCCVASSWEPLEILQKTSSGQFHQVYQNVLAKSCHCE</sequence>
<dbReference type="Proteomes" id="UP000011518">
    <property type="component" value="Unassembled WGS sequence"/>
</dbReference>
<dbReference type="AlphaFoldDB" id="L9L191"/>
<proteinExistence type="inferred from homology"/>
<dbReference type="Pfam" id="PF00019">
    <property type="entry name" value="TGF_beta"/>
    <property type="match status" value="1"/>
</dbReference>
<dbReference type="Gene3D" id="2.10.90.10">
    <property type="entry name" value="Cystine-knot cytokines"/>
    <property type="match status" value="1"/>
</dbReference>
<dbReference type="InterPro" id="IPR029034">
    <property type="entry name" value="Cystine-knot_cytokine"/>
</dbReference>
<dbReference type="STRING" id="246437.L9L191"/>
<evidence type="ECO:0000256" key="4">
    <source>
        <dbReference type="ARBA" id="ARBA00023180"/>
    </source>
</evidence>
<feature type="domain" description="TGF-beta family profile" evidence="6">
    <location>
        <begin position="216"/>
        <end position="334"/>
    </location>
</feature>
<dbReference type="PANTHER" id="PTHR11848">
    <property type="entry name" value="TGF-BETA FAMILY"/>
    <property type="match status" value="1"/>
</dbReference>
<evidence type="ECO:0000259" key="6">
    <source>
        <dbReference type="PROSITE" id="PS51362"/>
    </source>
</evidence>
<dbReference type="PROSITE" id="PS51362">
    <property type="entry name" value="TGF_BETA_2"/>
    <property type="match status" value="1"/>
</dbReference>
<evidence type="ECO:0000313" key="7">
    <source>
        <dbReference type="EMBL" id="ELW67152.1"/>
    </source>
</evidence>
<organism evidence="7 8">
    <name type="scientific">Tupaia chinensis</name>
    <name type="common">Chinese tree shrew</name>
    <name type="synonym">Tupaia belangeri chinensis</name>
    <dbReference type="NCBI Taxonomy" id="246437"/>
    <lineage>
        <taxon>Eukaryota</taxon>
        <taxon>Metazoa</taxon>
        <taxon>Chordata</taxon>
        <taxon>Craniata</taxon>
        <taxon>Vertebrata</taxon>
        <taxon>Euteleostomi</taxon>
        <taxon>Mammalia</taxon>
        <taxon>Eutheria</taxon>
        <taxon>Euarchontoglires</taxon>
        <taxon>Scandentia</taxon>
        <taxon>Tupaiidae</taxon>
        <taxon>Tupaia</taxon>
    </lineage>
</organism>
<keyword evidence="8" id="KW-1185">Reference proteome</keyword>
<comment type="similarity">
    <text evidence="2 5">Belongs to the TGF-beta family.</text>
</comment>
<dbReference type="InterPro" id="IPR015615">
    <property type="entry name" value="TGF-beta-rel"/>
</dbReference>
<dbReference type="SMART" id="SM00204">
    <property type="entry name" value="TGFB"/>
    <property type="match status" value="1"/>
</dbReference>